<evidence type="ECO:0000313" key="3">
    <source>
        <dbReference type="EMBL" id="GFR91066.1"/>
    </source>
</evidence>
<evidence type="ECO:0000256" key="1">
    <source>
        <dbReference type="SAM" id="MobiDB-lite"/>
    </source>
</evidence>
<proteinExistence type="predicted"/>
<feature type="compositionally biased region" description="Polar residues" evidence="1">
    <location>
        <begin position="244"/>
        <end position="260"/>
    </location>
</feature>
<keyword evidence="2" id="KW-0812">Transmembrane</keyword>
<dbReference type="PANTHER" id="PTHR33480:SF1">
    <property type="entry name" value="TYR RECOMBINASE DOMAIN-CONTAINING PROTEIN"/>
    <property type="match status" value="1"/>
</dbReference>
<dbReference type="Proteomes" id="UP000762676">
    <property type="component" value="Unassembled WGS sequence"/>
</dbReference>
<name>A0AAV4H123_9GAST</name>
<feature type="transmembrane region" description="Helical" evidence="2">
    <location>
        <begin position="38"/>
        <end position="57"/>
    </location>
</feature>
<organism evidence="3 4">
    <name type="scientific">Elysia marginata</name>
    <dbReference type="NCBI Taxonomy" id="1093978"/>
    <lineage>
        <taxon>Eukaryota</taxon>
        <taxon>Metazoa</taxon>
        <taxon>Spiralia</taxon>
        <taxon>Lophotrochozoa</taxon>
        <taxon>Mollusca</taxon>
        <taxon>Gastropoda</taxon>
        <taxon>Heterobranchia</taxon>
        <taxon>Euthyneura</taxon>
        <taxon>Panpulmonata</taxon>
        <taxon>Sacoglossa</taxon>
        <taxon>Placobranchoidea</taxon>
        <taxon>Plakobranchidae</taxon>
        <taxon>Elysia</taxon>
    </lineage>
</organism>
<dbReference type="PANTHER" id="PTHR33480">
    <property type="entry name" value="SET DOMAIN-CONTAINING PROTEIN-RELATED"/>
    <property type="match status" value="1"/>
</dbReference>
<evidence type="ECO:0000256" key="2">
    <source>
        <dbReference type="SAM" id="Phobius"/>
    </source>
</evidence>
<feature type="region of interest" description="Disordered" evidence="1">
    <location>
        <begin position="202"/>
        <end position="260"/>
    </location>
</feature>
<dbReference type="EMBL" id="BMAT01008706">
    <property type="protein sequence ID" value="GFR91066.1"/>
    <property type="molecule type" value="Genomic_DNA"/>
</dbReference>
<sequence>MLNELDSDLEDEGSNPAKGKGIFLTRTMYQALSVMMKVWILYVVSYMFFFMPILAAHTPSRNTLSSSFMEKESQVFCESRRNVLRKPGDMPLEKDVQILRNFIISEMKGMVQEGDQVWDKHRFIRLRNLICTRLTLFNARRGGEPARMLLSDWTDAEENAWIDPQPVQNVSDPLEKSLLNQFKLVYQSGKVKEVTQVGKFLDTLDQETPETPETHSPDQETPETPETHTVETESTEDSNEGTELPTTDVPQEKTCSTISSKDNLEMATSKQNITTNTTKSTKTRRYVQWKEHEYELVKRHFRSYIEDSSAVGVNGPLPGKLGLLSFLKQNPILGDHPDTKRIDILKTKIFNERKKYRSVFNYV</sequence>
<evidence type="ECO:0000313" key="4">
    <source>
        <dbReference type="Proteomes" id="UP000762676"/>
    </source>
</evidence>
<keyword evidence="4" id="KW-1185">Reference proteome</keyword>
<accession>A0AAV4H123</accession>
<keyword evidence="2" id="KW-0472">Membrane</keyword>
<comment type="caution">
    <text evidence="3">The sequence shown here is derived from an EMBL/GenBank/DDBJ whole genome shotgun (WGS) entry which is preliminary data.</text>
</comment>
<keyword evidence="2" id="KW-1133">Transmembrane helix</keyword>
<dbReference type="AlphaFoldDB" id="A0AAV4H123"/>
<reference evidence="3 4" key="1">
    <citation type="journal article" date="2021" name="Elife">
        <title>Chloroplast acquisition without the gene transfer in kleptoplastic sea slugs, Plakobranchus ocellatus.</title>
        <authorList>
            <person name="Maeda T."/>
            <person name="Takahashi S."/>
            <person name="Yoshida T."/>
            <person name="Shimamura S."/>
            <person name="Takaki Y."/>
            <person name="Nagai Y."/>
            <person name="Toyoda A."/>
            <person name="Suzuki Y."/>
            <person name="Arimoto A."/>
            <person name="Ishii H."/>
            <person name="Satoh N."/>
            <person name="Nishiyama T."/>
            <person name="Hasebe M."/>
            <person name="Maruyama T."/>
            <person name="Minagawa J."/>
            <person name="Obokata J."/>
            <person name="Shigenobu S."/>
        </authorList>
    </citation>
    <scope>NUCLEOTIDE SEQUENCE [LARGE SCALE GENOMIC DNA]</scope>
</reference>
<gene>
    <name evidence="3" type="ORF">ElyMa_004319100</name>
</gene>
<protein>
    <submittedName>
        <fullName evidence="3">Histone-lysine N-methyltransferase SETD8-A</fullName>
    </submittedName>
</protein>